<reference evidence="1" key="1">
    <citation type="journal article" date="2012" name="Nat. Genet.">
        <title>Whole-genome sequence of Schistosoma haematobium.</title>
        <authorList>
            <person name="Young N.D."/>
            <person name="Jex A.R."/>
            <person name="Li B."/>
            <person name="Liu S."/>
            <person name="Yang L."/>
            <person name="Xiong Z."/>
            <person name="Li Y."/>
            <person name="Cantacessi C."/>
            <person name="Hall R.S."/>
            <person name="Xu X."/>
            <person name="Chen F."/>
            <person name="Wu X."/>
            <person name="Zerlotini A."/>
            <person name="Oliveira G."/>
            <person name="Hofmann A."/>
            <person name="Zhang G."/>
            <person name="Fang X."/>
            <person name="Kang Y."/>
            <person name="Campbell B.E."/>
            <person name="Loukas A."/>
            <person name="Ranganathan S."/>
            <person name="Rollinson D."/>
            <person name="Rinaldi G."/>
            <person name="Brindley P.J."/>
            <person name="Yang H."/>
            <person name="Wang J."/>
            <person name="Wang J."/>
            <person name="Gasser R.B."/>
        </authorList>
    </citation>
    <scope>NUCLEOTIDE SEQUENCE</scope>
</reference>
<evidence type="ECO:0000313" key="2">
    <source>
        <dbReference type="Proteomes" id="UP000471633"/>
    </source>
</evidence>
<reference evidence="1" key="2">
    <citation type="journal article" date="2019" name="Gigascience">
        <title>High-quality Schistosoma haematobium genome achieved by single-molecule and long-range sequencing.</title>
        <authorList>
            <person name="Stroehlein A.J."/>
            <person name="Korhonen P.K."/>
            <person name="Chong T.M."/>
            <person name="Lim Y.L."/>
            <person name="Chan K.G."/>
            <person name="Webster B."/>
            <person name="Rollinson D."/>
            <person name="Brindley P.J."/>
            <person name="Gasser R.B."/>
            <person name="Young N.D."/>
        </authorList>
    </citation>
    <scope>NUCLEOTIDE SEQUENCE</scope>
</reference>
<proteinExistence type="predicted"/>
<protein>
    <submittedName>
        <fullName evidence="1">NAD kinase domain containing 1, variant 2</fullName>
    </submittedName>
</protein>
<comment type="caution">
    <text evidence="1">The sequence shown here is derived from an EMBL/GenBank/DDBJ whole genome shotgun (WGS) entry which is preliminary data.</text>
</comment>
<dbReference type="EMBL" id="AMPZ03000003">
    <property type="protein sequence ID" value="KAH9587781.1"/>
    <property type="molecule type" value="Genomic_DNA"/>
</dbReference>
<dbReference type="CTD" id="24597773"/>
<dbReference type="AlphaFoldDB" id="A0A6A5DIU0"/>
<dbReference type="GO" id="GO:0016301">
    <property type="term" value="F:kinase activity"/>
    <property type="evidence" value="ECO:0007669"/>
    <property type="project" value="UniProtKB-KW"/>
</dbReference>
<gene>
    <name evidence="1" type="primary">NADKD1_1</name>
    <name evidence="1" type="ORF">MS3_00005387</name>
</gene>
<dbReference type="GO" id="GO:0007165">
    <property type="term" value="P:signal transduction"/>
    <property type="evidence" value="ECO:0007669"/>
    <property type="project" value="TreeGrafter"/>
</dbReference>
<dbReference type="RefSeq" id="XP_012801877.1">
    <property type="nucleotide sequence ID" value="XM_012946423.2"/>
</dbReference>
<reference evidence="1" key="4">
    <citation type="journal article" date="2022" name="PLoS Pathog.">
        <title>Chromosome-level genome of Schistosoma haematobium underpins genome-wide explorations of molecular variation.</title>
        <authorList>
            <person name="Stroehlein A.J."/>
            <person name="Korhonen P.K."/>
            <person name="Lee V.V."/>
            <person name="Ralph S.A."/>
            <person name="Mentink-Kane M."/>
            <person name="You H."/>
            <person name="McManus D.P."/>
            <person name="Tchuente L.T."/>
            <person name="Stothard J.R."/>
            <person name="Kaur P."/>
            <person name="Dudchenko O."/>
            <person name="Aiden E.L."/>
            <person name="Yang B."/>
            <person name="Yang H."/>
            <person name="Emery A.M."/>
            <person name="Webster B.L."/>
            <person name="Brindley P.J."/>
            <person name="Rollinson D."/>
            <person name="Chang B.C.H."/>
            <person name="Gasser R.B."/>
            <person name="Young N.D."/>
        </authorList>
    </citation>
    <scope>NUCLEOTIDE SEQUENCE</scope>
</reference>
<accession>A0A6A5DIU0</accession>
<keyword evidence="1" id="KW-0418">Kinase</keyword>
<organism evidence="1 2">
    <name type="scientific">Schistosoma haematobium</name>
    <name type="common">Blood fluke</name>
    <dbReference type="NCBI Taxonomy" id="6185"/>
    <lineage>
        <taxon>Eukaryota</taxon>
        <taxon>Metazoa</taxon>
        <taxon>Spiralia</taxon>
        <taxon>Lophotrochozoa</taxon>
        <taxon>Platyhelminthes</taxon>
        <taxon>Trematoda</taxon>
        <taxon>Digenea</taxon>
        <taxon>Strigeidida</taxon>
        <taxon>Schistosomatoidea</taxon>
        <taxon>Schistosomatidae</taxon>
        <taxon>Schistosoma</taxon>
    </lineage>
</organism>
<dbReference type="PANTHER" id="PTHR12625">
    <property type="entry name" value="LIPOCALIN-1 INTERACTING MEMBRANE RECEPTOR LIMR"/>
    <property type="match status" value="1"/>
</dbReference>
<dbReference type="InterPro" id="IPR008075">
    <property type="entry name" value="LIMR"/>
</dbReference>
<dbReference type="GO" id="GO:0005886">
    <property type="term" value="C:plasma membrane"/>
    <property type="evidence" value="ECO:0007669"/>
    <property type="project" value="TreeGrafter"/>
</dbReference>
<name>A0A6A5DIU0_SCHHA</name>
<dbReference type="KEGG" id="shx:MS3_00005387"/>
<dbReference type="PRINTS" id="PR01692">
    <property type="entry name" value="LIPOCALINIMR"/>
</dbReference>
<dbReference type="GeneID" id="24597773"/>
<reference evidence="1" key="3">
    <citation type="submission" date="2021-06" db="EMBL/GenBank/DDBJ databases">
        <title>Chromosome-level genome assembly for S. haematobium.</title>
        <authorList>
            <person name="Stroehlein A.J."/>
        </authorList>
    </citation>
    <scope>NUCLEOTIDE SEQUENCE</scope>
</reference>
<dbReference type="GO" id="GO:0004888">
    <property type="term" value="F:transmembrane signaling receptor activity"/>
    <property type="evidence" value="ECO:0007669"/>
    <property type="project" value="TreeGrafter"/>
</dbReference>
<sequence>MFCRRFPLKPIQYIPCLNHLNLLSKPEQSDVKDEWMPNRFLVQFVDYISFVSHLSHVQISSVLDINDYMDQTDELVLISHEAKEFYDEIRGLVVVFLLFTILFFIAHITLQYFLTKTECELKPYRGERLAYQLVLGICTFTLTIGLTSYSLLPFTIITNEILIIFPKSYYVQWLNGELIQDLILLINIGCKISYLTIPFSYFLLNSQGFLYKSHSLTPRLVYSFTMVLFFYILCFGTSWSLTSFVSALNYYFLSDVLPTSDSNSFLTSQTYFSVSPTHHLDYYENHPISLLLDYVKSVGWIRFLQDVFIQVIFMSALELIQMTASLLGLLLLFICTPVGLLSIVLNLITISIHSLPNLIPKQTLHNRIEQLNFEALTVMDDINCVQLLYTAGNTMNEEDNFLVHKSICFRNYTDVKSKEELLLKYTNELDLLNLEILQIKQRINARTFLRFMRESTHLLFYFFCLILLFVLFRLLESFVFFNIIDLLWSMVFGSYGSKDSSSYLVATESKDYSSFPGNSADYSFTLGLKPVSSLGHIGAAFQVCLVLFLLVLSLWGFYSLPCARSLRPRYHATSLDIMLANILLFLMLSAALPLQTNLLGLTTLTLPSPLKTEAIMLPTYSECSSHVCESSQSRFICAENTSNCPSTKSSKKSISWWTKLISGTYFDSFNWFNFIHIINPFSSSSPNNLDELTVPRPIQSKKQSIFRQFISRAFGYSSVSPSYGLGLVILTYNICFLVSSMWIAGRRLRDATLSISLDVVTTIRCLHQLDITSKPSSHLERTEWLNELPCTNGSEELDRRIY</sequence>
<dbReference type="Proteomes" id="UP000471633">
    <property type="component" value="Unassembled WGS sequence"/>
</dbReference>
<keyword evidence="2" id="KW-1185">Reference proteome</keyword>
<evidence type="ECO:0000313" key="1">
    <source>
        <dbReference type="EMBL" id="KAH9587781.1"/>
    </source>
</evidence>
<dbReference type="PANTHER" id="PTHR12625:SF0">
    <property type="entry name" value="PROTEIN LILIPOD"/>
    <property type="match status" value="1"/>
</dbReference>
<keyword evidence="1" id="KW-0808">Transferase</keyword>